<sequence length="87" mass="9977">MGNRLSECTTATDAPEHVCERPSWQCRVCGRPWPCEPARASLSDGADRVLLTIYMWGHLDRAMTELPPGPPMEMFDRFLRWTDVELL</sequence>
<protein>
    <recommendedName>
        <fullName evidence="3">Flavin reductase</fullName>
    </recommendedName>
</protein>
<evidence type="ECO:0000313" key="2">
    <source>
        <dbReference type="Proteomes" id="UP001241758"/>
    </source>
</evidence>
<evidence type="ECO:0000313" key="1">
    <source>
        <dbReference type="EMBL" id="MDI6101510.1"/>
    </source>
</evidence>
<comment type="caution">
    <text evidence="1">The sequence shown here is derived from an EMBL/GenBank/DDBJ whole genome shotgun (WGS) entry which is preliminary data.</text>
</comment>
<dbReference type="Proteomes" id="UP001241758">
    <property type="component" value="Unassembled WGS sequence"/>
</dbReference>
<proteinExistence type="predicted"/>
<name>A0ABT6WPC5_9ACTN</name>
<dbReference type="RefSeq" id="WP_282762400.1">
    <property type="nucleotide sequence ID" value="NZ_JASCTH010000015.1"/>
</dbReference>
<keyword evidence="2" id="KW-1185">Reference proteome</keyword>
<evidence type="ECO:0008006" key="3">
    <source>
        <dbReference type="Google" id="ProtNLM"/>
    </source>
</evidence>
<organism evidence="1 2">
    <name type="scientific">Actinoplanes sandaracinus</name>
    <dbReference type="NCBI Taxonomy" id="3045177"/>
    <lineage>
        <taxon>Bacteria</taxon>
        <taxon>Bacillati</taxon>
        <taxon>Actinomycetota</taxon>
        <taxon>Actinomycetes</taxon>
        <taxon>Micromonosporales</taxon>
        <taxon>Micromonosporaceae</taxon>
        <taxon>Actinoplanes</taxon>
    </lineage>
</organism>
<gene>
    <name evidence="1" type="ORF">QLQ12_23100</name>
</gene>
<reference evidence="1 2" key="1">
    <citation type="submission" date="2023-05" db="EMBL/GenBank/DDBJ databases">
        <title>Actinoplanes sp. NEAU-A12 genome sequencing.</title>
        <authorList>
            <person name="Wang Z.-S."/>
        </authorList>
    </citation>
    <scope>NUCLEOTIDE SEQUENCE [LARGE SCALE GENOMIC DNA]</scope>
    <source>
        <strain evidence="1 2">NEAU-A12</strain>
    </source>
</reference>
<dbReference type="EMBL" id="JASCTH010000015">
    <property type="protein sequence ID" value="MDI6101510.1"/>
    <property type="molecule type" value="Genomic_DNA"/>
</dbReference>
<accession>A0ABT6WPC5</accession>